<gene>
    <name evidence="12" type="ORF">EA472_22115</name>
</gene>
<dbReference type="PROSITE" id="PS50109">
    <property type="entry name" value="HIS_KIN"/>
    <property type="match status" value="1"/>
</dbReference>
<dbReference type="Pfam" id="PF00989">
    <property type="entry name" value="PAS"/>
    <property type="match status" value="1"/>
</dbReference>
<dbReference type="SUPFAM" id="SSF47384">
    <property type="entry name" value="Homodimeric domain of signal transducing histidine kinase"/>
    <property type="match status" value="1"/>
</dbReference>
<dbReference type="SMART" id="SM00448">
    <property type="entry name" value="REC"/>
    <property type="match status" value="1"/>
</dbReference>
<evidence type="ECO:0000256" key="2">
    <source>
        <dbReference type="ARBA" id="ARBA00012438"/>
    </source>
</evidence>
<evidence type="ECO:0000256" key="1">
    <source>
        <dbReference type="ARBA" id="ARBA00000085"/>
    </source>
</evidence>
<dbReference type="InterPro" id="IPR003018">
    <property type="entry name" value="GAF"/>
</dbReference>
<evidence type="ECO:0000259" key="10">
    <source>
        <dbReference type="PROSITE" id="PS50112"/>
    </source>
</evidence>
<organism evidence="12 13">
    <name type="scientific">Natrarchaeobius chitinivorans</name>
    <dbReference type="NCBI Taxonomy" id="1679083"/>
    <lineage>
        <taxon>Archaea</taxon>
        <taxon>Methanobacteriati</taxon>
        <taxon>Methanobacteriota</taxon>
        <taxon>Stenosarchaea group</taxon>
        <taxon>Halobacteria</taxon>
        <taxon>Halobacteriales</taxon>
        <taxon>Natrialbaceae</taxon>
        <taxon>Natrarchaeobius</taxon>
    </lineage>
</organism>
<evidence type="ECO:0000259" key="9">
    <source>
        <dbReference type="PROSITE" id="PS50110"/>
    </source>
</evidence>
<comment type="catalytic activity">
    <reaction evidence="1">
        <text>ATP + protein L-histidine = ADP + protein N-phospho-L-histidine.</text>
        <dbReference type="EC" id="2.7.13.3"/>
    </reaction>
</comment>
<dbReference type="Gene3D" id="3.40.50.2300">
    <property type="match status" value="1"/>
</dbReference>
<dbReference type="InterPro" id="IPR029016">
    <property type="entry name" value="GAF-like_dom_sf"/>
</dbReference>
<feature type="domain" description="PAC" evidence="11">
    <location>
        <begin position="322"/>
        <end position="374"/>
    </location>
</feature>
<dbReference type="InterPro" id="IPR000700">
    <property type="entry name" value="PAS-assoc_C"/>
</dbReference>
<comment type="caution">
    <text evidence="12">The sequence shown here is derived from an EMBL/GenBank/DDBJ whole genome shotgun (WGS) entry which is preliminary data.</text>
</comment>
<dbReference type="Pfam" id="PF13426">
    <property type="entry name" value="PAS_9"/>
    <property type="match status" value="1"/>
</dbReference>
<dbReference type="SUPFAM" id="SSF55785">
    <property type="entry name" value="PYP-like sensor domain (PAS domain)"/>
    <property type="match status" value="2"/>
</dbReference>
<keyword evidence="4" id="KW-0808">Transferase</keyword>
<dbReference type="PROSITE" id="PS50110">
    <property type="entry name" value="RESPONSE_REGULATORY"/>
    <property type="match status" value="1"/>
</dbReference>
<dbReference type="SMART" id="SM00065">
    <property type="entry name" value="GAF"/>
    <property type="match status" value="1"/>
</dbReference>
<dbReference type="InterPro" id="IPR050736">
    <property type="entry name" value="Sensor_HK_Regulatory"/>
</dbReference>
<keyword evidence="6" id="KW-0902">Two-component regulatory system</keyword>
<dbReference type="CDD" id="cd00075">
    <property type="entry name" value="HATPase"/>
    <property type="match status" value="1"/>
</dbReference>
<dbReference type="OrthoDB" id="8127at2157"/>
<dbReference type="AlphaFoldDB" id="A0A3N6LW45"/>
<proteinExistence type="predicted"/>
<dbReference type="PANTHER" id="PTHR43711">
    <property type="entry name" value="TWO-COMPONENT HISTIDINE KINASE"/>
    <property type="match status" value="1"/>
</dbReference>
<dbReference type="InterPro" id="IPR000014">
    <property type="entry name" value="PAS"/>
</dbReference>
<evidence type="ECO:0000313" key="12">
    <source>
        <dbReference type="EMBL" id="RQG94793.1"/>
    </source>
</evidence>
<dbReference type="InterPro" id="IPR036097">
    <property type="entry name" value="HisK_dim/P_sf"/>
</dbReference>
<dbReference type="Pfam" id="PF00512">
    <property type="entry name" value="HisKA"/>
    <property type="match status" value="1"/>
</dbReference>
<dbReference type="PRINTS" id="PR00344">
    <property type="entry name" value="BCTRLSENSOR"/>
</dbReference>
<dbReference type="Pfam" id="PF02518">
    <property type="entry name" value="HATPase_c"/>
    <property type="match status" value="1"/>
</dbReference>
<accession>A0A3N6LW45</accession>
<dbReference type="SUPFAM" id="SSF52172">
    <property type="entry name" value="CheY-like"/>
    <property type="match status" value="1"/>
</dbReference>
<dbReference type="Gene3D" id="3.30.450.40">
    <property type="match status" value="1"/>
</dbReference>
<evidence type="ECO:0000256" key="7">
    <source>
        <dbReference type="PROSITE-ProRule" id="PRU00169"/>
    </source>
</evidence>
<dbReference type="InterPro" id="IPR036890">
    <property type="entry name" value="HATPase_C_sf"/>
</dbReference>
<keyword evidence="13" id="KW-1185">Reference proteome</keyword>
<feature type="domain" description="PAS" evidence="10">
    <location>
        <begin position="249"/>
        <end position="320"/>
    </location>
</feature>
<dbReference type="InterPro" id="IPR035965">
    <property type="entry name" value="PAS-like_dom_sf"/>
</dbReference>
<dbReference type="GO" id="GO:0000155">
    <property type="term" value="F:phosphorelay sensor kinase activity"/>
    <property type="evidence" value="ECO:0007669"/>
    <property type="project" value="InterPro"/>
</dbReference>
<dbReference type="SMART" id="SM00388">
    <property type="entry name" value="HisKA"/>
    <property type="match status" value="1"/>
</dbReference>
<dbReference type="Pfam" id="PF13185">
    <property type="entry name" value="GAF_2"/>
    <property type="match status" value="1"/>
</dbReference>
<dbReference type="PANTHER" id="PTHR43711:SF1">
    <property type="entry name" value="HISTIDINE KINASE 1"/>
    <property type="match status" value="1"/>
</dbReference>
<evidence type="ECO:0000256" key="4">
    <source>
        <dbReference type="ARBA" id="ARBA00022679"/>
    </source>
</evidence>
<evidence type="ECO:0000313" key="13">
    <source>
        <dbReference type="Proteomes" id="UP000281431"/>
    </source>
</evidence>
<dbReference type="CDD" id="cd00156">
    <property type="entry name" value="REC"/>
    <property type="match status" value="1"/>
</dbReference>
<comment type="caution">
    <text evidence="7">Lacks conserved residue(s) required for the propagation of feature annotation.</text>
</comment>
<dbReference type="SMART" id="SM00091">
    <property type="entry name" value="PAS"/>
    <property type="match status" value="2"/>
</dbReference>
<evidence type="ECO:0000256" key="3">
    <source>
        <dbReference type="ARBA" id="ARBA00022553"/>
    </source>
</evidence>
<dbReference type="SUPFAM" id="SSF55874">
    <property type="entry name" value="ATPase domain of HSP90 chaperone/DNA topoisomerase II/histidine kinase"/>
    <property type="match status" value="1"/>
</dbReference>
<dbReference type="InterPro" id="IPR001610">
    <property type="entry name" value="PAC"/>
</dbReference>
<dbReference type="Gene3D" id="3.30.565.10">
    <property type="entry name" value="Histidine kinase-like ATPase, C-terminal domain"/>
    <property type="match status" value="1"/>
</dbReference>
<protein>
    <recommendedName>
        <fullName evidence="2">histidine kinase</fullName>
        <ecNumber evidence="2">2.7.13.3</ecNumber>
    </recommendedName>
</protein>
<dbReference type="InterPro" id="IPR011006">
    <property type="entry name" value="CheY-like_superfamily"/>
</dbReference>
<keyword evidence="3" id="KW-0597">Phosphoprotein</keyword>
<dbReference type="Proteomes" id="UP000281431">
    <property type="component" value="Unassembled WGS sequence"/>
</dbReference>
<sequence length="739" mass="82827">MTVVLYVDGDAPRRSRVIHELEERLSDVRLLEASSVRDGLEVFDGESPDCIVSTYELPDRDGVSFLRRVRETSSELPFVLFVADGSEAIASEAVSAGVTDYVRMNAGGYERLAERIRAAIDRYRSRITRRELVDAVDDAIIVYDSKTGDVIDVNRIVREDWGYSYERACASTIADLSVSRQPTSDRSIDDWTRGGDGENQPRRFEWAFERRDGTQCWADVRLKRVTDGGTGRTAAIVSETRGSKRKALKLEAFREAVEHAGHSVYITDTSGEIRYVNGAFEEITGYGGDEAIGRTPRLLKSGEHDKAFYRELWSTILDGSIWQNEIVNERKDGTKYVVNQTIAPITDDSGTIVRFVAINAEITDRKQYERRLRTLYEATTEWLESDSSVAVCDVVSDQLTELLEFDLHGVYLYDESSERLEPAAVSKKADTAFEEQPTFRSGEGIAWEVFETGESRRYDDVRTDPNAYNPDTDVRSELILSLGEHGVLMIGSKATNAFDETDEMLAKVLASTLTGVLDRIDREETLREQNSRLKEFASVVSHDLRNPLTIANGHLELALNTGDVGHLEEIERANRRMERIIDDLLWLAREGRRIGTKRSVDLSGVVADAWRNVETSDATLEATCNGIVSADPDRLQQLFENLFRNAIEHGGPSVTVRFDFLPDERGFFVEDDGPGIPPEEREKIVESGYSTSEDGTGYGLSIVRTIVEAHGWELNVTSGSDGGARFECYLDADDIEFSR</sequence>
<evidence type="ECO:0000259" key="11">
    <source>
        <dbReference type="PROSITE" id="PS50113"/>
    </source>
</evidence>
<dbReference type="InterPro" id="IPR003661">
    <property type="entry name" value="HisK_dim/P_dom"/>
</dbReference>
<dbReference type="Gene3D" id="3.30.450.20">
    <property type="entry name" value="PAS domain"/>
    <property type="match status" value="2"/>
</dbReference>
<evidence type="ECO:0000256" key="6">
    <source>
        <dbReference type="ARBA" id="ARBA00023012"/>
    </source>
</evidence>
<dbReference type="PROSITE" id="PS50113">
    <property type="entry name" value="PAC"/>
    <property type="match status" value="1"/>
</dbReference>
<keyword evidence="5" id="KW-0418">Kinase</keyword>
<dbReference type="SMART" id="SM00387">
    <property type="entry name" value="HATPase_c"/>
    <property type="match status" value="1"/>
</dbReference>
<dbReference type="GO" id="GO:0006355">
    <property type="term" value="P:regulation of DNA-templated transcription"/>
    <property type="evidence" value="ECO:0007669"/>
    <property type="project" value="InterPro"/>
</dbReference>
<dbReference type="Gene3D" id="1.10.287.130">
    <property type="match status" value="1"/>
</dbReference>
<dbReference type="CDD" id="cd00082">
    <property type="entry name" value="HisKA"/>
    <property type="match status" value="1"/>
</dbReference>
<dbReference type="InterPro" id="IPR013767">
    <property type="entry name" value="PAS_fold"/>
</dbReference>
<evidence type="ECO:0000256" key="5">
    <source>
        <dbReference type="ARBA" id="ARBA00022777"/>
    </source>
</evidence>
<dbReference type="Pfam" id="PF00072">
    <property type="entry name" value="Response_reg"/>
    <property type="match status" value="1"/>
</dbReference>
<dbReference type="PROSITE" id="PS50112">
    <property type="entry name" value="PAS"/>
    <property type="match status" value="1"/>
</dbReference>
<dbReference type="InterPro" id="IPR003594">
    <property type="entry name" value="HATPase_dom"/>
</dbReference>
<dbReference type="SMART" id="SM00086">
    <property type="entry name" value="PAC"/>
    <property type="match status" value="2"/>
</dbReference>
<dbReference type="InterPro" id="IPR005467">
    <property type="entry name" value="His_kinase_dom"/>
</dbReference>
<dbReference type="NCBIfam" id="TIGR00229">
    <property type="entry name" value="sensory_box"/>
    <property type="match status" value="2"/>
</dbReference>
<dbReference type="InterPro" id="IPR001789">
    <property type="entry name" value="Sig_transdc_resp-reg_receiver"/>
</dbReference>
<feature type="domain" description="Histidine kinase" evidence="8">
    <location>
        <begin position="539"/>
        <end position="734"/>
    </location>
</feature>
<dbReference type="EC" id="2.7.13.3" evidence="2"/>
<dbReference type="InterPro" id="IPR004358">
    <property type="entry name" value="Sig_transdc_His_kin-like_C"/>
</dbReference>
<name>A0A3N6LW45_NATCH</name>
<feature type="domain" description="Response regulatory" evidence="9">
    <location>
        <begin position="3"/>
        <end position="119"/>
    </location>
</feature>
<dbReference type="EMBL" id="REFZ01000042">
    <property type="protein sequence ID" value="RQG94793.1"/>
    <property type="molecule type" value="Genomic_DNA"/>
</dbReference>
<evidence type="ECO:0000259" key="8">
    <source>
        <dbReference type="PROSITE" id="PS50109"/>
    </source>
</evidence>
<reference evidence="12 13" key="1">
    <citation type="submission" date="2018-10" db="EMBL/GenBank/DDBJ databases">
        <title>Natrarchaeobius chitinivorans gen. nov., sp. nov., and Natrarchaeobius haloalkaliphilus sp. nov., alkaliphilic, chitin-utilizing haloarchaea from hypersaline alkaline lakes.</title>
        <authorList>
            <person name="Sorokin D.Y."/>
            <person name="Elcheninov A.G."/>
            <person name="Kostrikina N.A."/>
            <person name="Bale N.J."/>
            <person name="Sinninghe Damste J.S."/>
            <person name="Khijniak T.V."/>
            <person name="Kublanov I.V."/>
            <person name="Toshchakov S.V."/>
        </authorList>
    </citation>
    <scope>NUCLEOTIDE SEQUENCE [LARGE SCALE GENOMIC DNA]</scope>
    <source>
        <strain evidence="12 13">AArcht7</strain>
    </source>
</reference>
<dbReference type="CDD" id="cd00130">
    <property type="entry name" value="PAS"/>
    <property type="match status" value="2"/>
</dbReference>
<dbReference type="SUPFAM" id="SSF55781">
    <property type="entry name" value="GAF domain-like"/>
    <property type="match status" value="1"/>
</dbReference>